<proteinExistence type="predicted"/>
<dbReference type="InterPro" id="IPR014710">
    <property type="entry name" value="RmlC-like_jellyroll"/>
</dbReference>
<evidence type="ECO:0000256" key="1">
    <source>
        <dbReference type="SAM" id="MobiDB-lite"/>
    </source>
</evidence>
<accession>A0A0V0QMX3</accession>
<feature type="compositionally biased region" description="Polar residues" evidence="1">
    <location>
        <begin position="1081"/>
        <end position="1096"/>
    </location>
</feature>
<evidence type="ECO:0000259" key="2">
    <source>
        <dbReference type="PROSITE" id="PS50042"/>
    </source>
</evidence>
<comment type="caution">
    <text evidence="3">The sequence shown here is derived from an EMBL/GenBank/DDBJ whole genome shotgun (WGS) entry which is preliminary data.</text>
</comment>
<feature type="domain" description="Cyclic nucleotide-binding" evidence="2">
    <location>
        <begin position="1"/>
        <end position="56"/>
    </location>
</feature>
<keyword evidence="4" id="KW-1185">Reference proteome</keyword>
<organism evidence="3 4">
    <name type="scientific">Pseudocohnilembus persalinus</name>
    <name type="common">Ciliate</name>
    <dbReference type="NCBI Taxonomy" id="266149"/>
    <lineage>
        <taxon>Eukaryota</taxon>
        <taxon>Sar</taxon>
        <taxon>Alveolata</taxon>
        <taxon>Ciliophora</taxon>
        <taxon>Intramacronucleata</taxon>
        <taxon>Oligohymenophorea</taxon>
        <taxon>Scuticociliatia</taxon>
        <taxon>Philasterida</taxon>
        <taxon>Pseudocohnilembidae</taxon>
        <taxon>Pseudocohnilembus</taxon>
    </lineage>
</organism>
<dbReference type="InterPro" id="IPR009030">
    <property type="entry name" value="Growth_fac_rcpt_cys_sf"/>
</dbReference>
<dbReference type="InterPro" id="IPR000595">
    <property type="entry name" value="cNMP-bd_dom"/>
</dbReference>
<dbReference type="SUPFAM" id="SSF51206">
    <property type="entry name" value="cAMP-binding domain-like"/>
    <property type="match status" value="1"/>
</dbReference>
<gene>
    <name evidence="3" type="ORF">PPERSA_02863</name>
</gene>
<dbReference type="InParanoid" id="A0A0V0QMX3"/>
<feature type="region of interest" description="Disordered" evidence="1">
    <location>
        <begin position="1079"/>
        <end position="1117"/>
    </location>
</feature>
<reference evidence="3 4" key="1">
    <citation type="journal article" date="2015" name="Sci. Rep.">
        <title>Genome of the facultative scuticociliatosis pathogen Pseudocohnilembus persalinus provides insight into its virulence through horizontal gene transfer.</title>
        <authorList>
            <person name="Xiong J."/>
            <person name="Wang G."/>
            <person name="Cheng J."/>
            <person name="Tian M."/>
            <person name="Pan X."/>
            <person name="Warren A."/>
            <person name="Jiang C."/>
            <person name="Yuan D."/>
            <person name="Miao W."/>
        </authorList>
    </citation>
    <scope>NUCLEOTIDE SEQUENCE [LARGE SCALE GENOMIC DNA]</scope>
    <source>
        <strain evidence="3">36N120E</strain>
    </source>
</reference>
<evidence type="ECO:0000313" key="4">
    <source>
        <dbReference type="Proteomes" id="UP000054937"/>
    </source>
</evidence>
<dbReference type="InterPro" id="IPR018490">
    <property type="entry name" value="cNMP-bd_dom_sf"/>
</dbReference>
<name>A0A0V0QMX3_PSEPJ</name>
<protein>
    <submittedName>
        <fullName evidence="3">Insulin-like growth factor binding protein, N-terminal</fullName>
    </submittedName>
</protein>
<sequence length="1240" mass="146853">MKKHQREKSMEKLLKVGEIQNFAKGQVVFNEGQKSDYYYIVLQGNITSFQKKDKQDLKLEQSQDIQENMKIHEYVKQTSILRTAYEKTIKSIIQRETKLPQRLQHIPNSNGLQIYQLEKPQEFYDKGVFIREPMQVFQQGDRNYQLFEEGEKTRSLFFIKQGEVLLIKKFGIKNDQNYQDGEQVMKMNNKLNIQMKNTVKNGENLQEVDISEDIKKLKKQQEQFENVDDFEKVAHQHIFIRNYFIKKQQKLGEFLEKKIKDISFAKKYIHPQQFIPLNTADKYLQDNPNNIRLDEEELTQMAEDFEIQQNLEKLGHLQNNQINNNINSNNQNPPPINTAYLELKNGFVQSSSVRKITNTQLKSQMHNENLRVFGPKAYEYMNVKDIVEIQNENKNERIIDFKIANINQLQKTKYAKAHRHEDKAQDLLRIQNGQKTKIETNIIQSKDYLKSRQQTSKQMVINKVQIQKQKLNKNTESNSNLISNLDQKSQKGLEDNSVDFQQEKYDEEMITYLQSQRIIQKYQKDNQDIIFEQKVKQKSAFETQNSNSFQNSTFDISNMHLNQQSLKLLTSKKDYILDQLTSVEQSANLSPHNFSQISSERQLNQKANDIKNQMTQFGQTLKLSQNKKSQFSQIQQNNKNNKQNEIIQNTQSTQNSPKNMSELLDHYLENTDKHQNHLKQESQYKKKGILFLKQEPTKIFQFINSAESKQHESTRPYTSQNSQIKTCKDEDYHNINDEIIEDSIIDDLKNAHSTKNMFQINSIKQNFSQSPQYWKVQIKPNCNFYNDKNQQQRQQLKHDKNDNQFNTMGTDTNQDLQNDEYYNEYSQNHSNYRLSRFQTTNNRYLSYDENKISQDVIQKNQSCKNESQNNNLELNTFKIKNSVSQKSGRQANLIINNEDTEVIQNPFGRGKKLLIKSKHNMFRPQSSYSFRKKIIKCHYKCRTCENEYDNCLTCADGTRNLENKCECKSGLQDNDKNGTCKNENQNQNFQRNLEDLIENLQIENEENYKQVSPKIKNQYIPNEEINTTAKSKMKQQQQVGFVQNQSPQINSNIFEKINLEQDKQQVEKKEENYNYSKDQELNINQSFQNKNSNQVAQKRRKRKGEQIKQQQLQADQTNFQIQQQQDIQKNQEDDQDLIKQQLLEQIERNKQFHKNLKQQETDTKVEDLLNSIKNNQSQFQKRENDGKNQAYQNQSLLFQNKLKTINSSQLNENSQSNFNYSQKKYKFKDEDSDIDIQIIE</sequence>
<dbReference type="EMBL" id="LDAU01000131">
    <property type="protein sequence ID" value="KRX03484.1"/>
    <property type="molecule type" value="Genomic_DNA"/>
</dbReference>
<evidence type="ECO:0000313" key="3">
    <source>
        <dbReference type="EMBL" id="KRX03484.1"/>
    </source>
</evidence>
<dbReference type="CDD" id="cd00064">
    <property type="entry name" value="FU"/>
    <property type="match status" value="1"/>
</dbReference>
<dbReference type="PROSITE" id="PS50042">
    <property type="entry name" value="CNMP_BINDING_3"/>
    <property type="match status" value="1"/>
</dbReference>
<dbReference type="InterPro" id="IPR006212">
    <property type="entry name" value="Furin_repeat"/>
</dbReference>
<dbReference type="Proteomes" id="UP000054937">
    <property type="component" value="Unassembled WGS sequence"/>
</dbReference>
<dbReference type="SUPFAM" id="SSF57184">
    <property type="entry name" value="Growth factor receptor domain"/>
    <property type="match status" value="1"/>
</dbReference>
<dbReference type="Gene3D" id="2.60.120.10">
    <property type="entry name" value="Jelly Rolls"/>
    <property type="match status" value="1"/>
</dbReference>
<dbReference type="AlphaFoldDB" id="A0A0V0QMX3"/>